<dbReference type="PANTHER" id="PTHR36505:SF1">
    <property type="entry name" value="BLR1072 PROTEIN"/>
    <property type="match status" value="1"/>
</dbReference>
<sequence length="275" mass="29678">MKRFMTTTAIALLIGTSAMADDHTAPFSDTPFNVAVDLNASEMIGARVYATENDTSAMTSVSVDQTTEWDDIGEINDIILTRDGAAQSVIVGVGGFLGMGEKDVSINMSDLRFISDGESPDDYFIVINSNVAGVTDAPAYDRTAMEERAEDMADVAHDEMKEAGRDLSLMTPPLIERDGYQATMVEDLTAEDLTGARVYGPSDEDIGEIDEILLTDSGELDRAVLDVGGFLGLGERSVAVSFEELTIIRTDEGDDVRIYIDSSQEALEAKPAYEN</sequence>
<dbReference type="OrthoDB" id="7876889at2"/>
<evidence type="ECO:0000256" key="1">
    <source>
        <dbReference type="SAM" id="SignalP"/>
    </source>
</evidence>
<organism evidence="3 4">
    <name type="scientific">Pacificibacter marinus</name>
    <dbReference type="NCBI Taxonomy" id="658057"/>
    <lineage>
        <taxon>Bacteria</taxon>
        <taxon>Pseudomonadati</taxon>
        <taxon>Pseudomonadota</taxon>
        <taxon>Alphaproteobacteria</taxon>
        <taxon>Rhodobacterales</taxon>
        <taxon>Roseobacteraceae</taxon>
        <taxon>Pacificibacter</taxon>
    </lineage>
</organism>
<name>A0A1Y5RKA7_9RHOB</name>
<dbReference type="PANTHER" id="PTHR36505">
    <property type="entry name" value="BLR1072 PROTEIN"/>
    <property type="match status" value="1"/>
</dbReference>
<gene>
    <name evidence="3" type="ORF">PAM7971_00370</name>
</gene>
<accession>A0A1Y5RKA7</accession>
<dbReference type="EMBL" id="FWFW01000001">
    <property type="protein sequence ID" value="SLN16709.1"/>
    <property type="molecule type" value="Genomic_DNA"/>
</dbReference>
<dbReference type="Pfam" id="PF05239">
    <property type="entry name" value="PRC"/>
    <property type="match status" value="2"/>
</dbReference>
<feature type="domain" description="PRC-barrel" evidence="2">
    <location>
        <begin position="189"/>
        <end position="265"/>
    </location>
</feature>
<dbReference type="AlphaFoldDB" id="A0A1Y5RKA7"/>
<evidence type="ECO:0000313" key="4">
    <source>
        <dbReference type="Proteomes" id="UP000193307"/>
    </source>
</evidence>
<dbReference type="SUPFAM" id="SSF50346">
    <property type="entry name" value="PRC-barrel domain"/>
    <property type="match status" value="2"/>
</dbReference>
<evidence type="ECO:0000259" key="2">
    <source>
        <dbReference type="Pfam" id="PF05239"/>
    </source>
</evidence>
<dbReference type="InterPro" id="IPR027275">
    <property type="entry name" value="PRC-brl_dom"/>
</dbReference>
<dbReference type="InterPro" id="IPR011033">
    <property type="entry name" value="PRC_barrel-like_sf"/>
</dbReference>
<keyword evidence="4" id="KW-1185">Reference proteome</keyword>
<feature type="chain" id="PRO_5011003533" evidence="1">
    <location>
        <begin position="21"/>
        <end position="275"/>
    </location>
</feature>
<proteinExistence type="predicted"/>
<reference evidence="3 4" key="1">
    <citation type="submission" date="2017-03" db="EMBL/GenBank/DDBJ databases">
        <authorList>
            <person name="Afonso C.L."/>
            <person name="Miller P.J."/>
            <person name="Scott M.A."/>
            <person name="Spackman E."/>
            <person name="Goraichik I."/>
            <person name="Dimitrov K.M."/>
            <person name="Suarez D.L."/>
            <person name="Swayne D.E."/>
        </authorList>
    </citation>
    <scope>NUCLEOTIDE SEQUENCE [LARGE SCALE GENOMIC DNA]</scope>
    <source>
        <strain evidence="3 4">CECT 7971</strain>
    </source>
</reference>
<evidence type="ECO:0000313" key="3">
    <source>
        <dbReference type="EMBL" id="SLN16709.1"/>
    </source>
</evidence>
<dbReference type="RefSeq" id="WP_085847272.1">
    <property type="nucleotide sequence ID" value="NZ_FNZV01000001.1"/>
</dbReference>
<dbReference type="Proteomes" id="UP000193307">
    <property type="component" value="Unassembled WGS sequence"/>
</dbReference>
<keyword evidence="1" id="KW-0732">Signal</keyword>
<feature type="signal peptide" evidence="1">
    <location>
        <begin position="1"/>
        <end position="20"/>
    </location>
</feature>
<dbReference type="Gene3D" id="2.30.30.240">
    <property type="entry name" value="PRC-barrel domain"/>
    <property type="match status" value="2"/>
</dbReference>
<protein>
    <submittedName>
        <fullName evidence="3">PRC-barrel domain protein</fullName>
    </submittedName>
</protein>
<dbReference type="STRING" id="658057.SAMN04488032_101280"/>
<feature type="domain" description="PRC-barrel" evidence="2">
    <location>
        <begin position="40"/>
        <end position="126"/>
    </location>
</feature>